<dbReference type="EMBL" id="JACEIK010000513">
    <property type="protein sequence ID" value="MCD7458333.1"/>
    <property type="molecule type" value="Genomic_DNA"/>
</dbReference>
<proteinExistence type="predicted"/>
<keyword evidence="2" id="KW-1185">Reference proteome</keyword>
<feature type="non-terminal residue" evidence="1">
    <location>
        <position position="1"/>
    </location>
</feature>
<dbReference type="Proteomes" id="UP000823775">
    <property type="component" value="Unassembled WGS sequence"/>
</dbReference>
<reference evidence="1 2" key="1">
    <citation type="journal article" date="2021" name="BMC Genomics">
        <title>Datura genome reveals duplications of psychoactive alkaloid biosynthetic genes and high mutation rate following tissue culture.</title>
        <authorList>
            <person name="Rajewski A."/>
            <person name="Carter-House D."/>
            <person name="Stajich J."/>
            <person name="Litt A."/>
        </authorList>
    </citation>
    <scope>NUCLEOTIDE SEQUENCE [LARGE SCALE GENOMIC DNA]</scope>
    <source>
        <strain evidence="1">AR-01</strain>
    </source>
</reference>
<accession>A0ABS8SHE2</accession>
<evidence type="ECO:0000313" key="2">
    <source>
        <dbReference type="Proteomes" id="UP000823775"/>
    </source>
</evidence>
<protein>
    <submittedName>
        <fullName evidence="1">Uncharacterized protein</fullName>
    </submittedName>
</protein>
<sequence length="105" mass="12025">GLVLTDSWEKVQHDDEEVIQNMDFSMGECSPALQNFHHEAKLDHTEQNQKVELIEIGSQRVEANLNNVTMETYNVQHQLVVGGNFESSPYEDEGKMDFEDLRAIC</sequence>
<evidence type="ECO:0000313" key="1">
    <source>
        <dbReference type="EMBL" id="MCD7458333.1"/>
    </source>
</evidence>
<name>A0ABS8SHE2_DATST</name>
<gene>
    <name evidence="1" type="ORF">HAX54_037929</name>
</gene>
<organism evidence="1 2">
    <name type="scientific">Datura stramonium</name>
    <name type="common">Jimsonweed</name>
    <name type="synonym">Common thornapple</name>
    <dbReference type="NCBI Taxonomy" id="4076"/>
    <lineage>
        <taxon>Eukaryota</taxon>
        <taxon>Viridiplantae</taxon>
        <taxon>Streptophyta</taxon>
        <taxon>Embryophyta</taxon>
        <taxon>Tracheophyta</taxon>
        <taxon>Spermatophyta</taxon>
        <taxon>Magnoliopsida</taxon>
        <taxon>eudicotyledons</taxon>
        <taxon>Gunneridae</taxon>
        <taxon>Pentapetalae</taxon>
        <taxon>asterids</taxon>
        <taxon>lamiids</taxon>
        <taxon>Solanales</taxon>
        <taxon>Solanaceae</taxon>
        <taxon>Solanoideae</taxon>
        <taxon>Datureae</taxon>
        <taxon>Datura</taxon>
    </lineage>
</organism>
<comment type="caution">
    <text evidence="1">The sequence shown here is derived from an EMBL/GenBank/DDBJ whole genome shotgun (WGS) entry which is preliminary data.</text>
</comment>